<dbReference type="RefSeq" id="WP_380049606.1">
    <property type="nucleotide sequence ID" value="NZ_JBHSOH010000013.1"/>
</dbReference>
<accession>A0ABW1DL54</accession>
<feature type="domain" description="N-acetyltransferase" evidence="3">
    <location>
        <begin position="1"/>
        <end position="138"/>
    </location>
</feature>
<comment type="caution">
    <text evidence="4">The sequence shown here is derived from an EMBL/GenBank/DDBJ whole genome shotgun (WGS) entry which is preliminary data.</text>
</comment>
<evidence type="ECO:0000256" key="1">
    <source>
        <dbReference type="ARBA" id="ARBA00022679"/>
    </source>
</evidence>
<keyword evidence="5" id="KW-1185">Reference proteome</keyword>
<evidence type="ECO:0000313" key="4">
    <source>
        <dbReference type="EMBL" id="MFC5849015.1"/>
    </source>
</evidence>
<dbReference type="PANTHER" id="PTHR43877">
    <property type="entry name" value="AMINOALKYLPHOSPHONATE N-ACETYLTRANSFERASE-RELATED-RELATED"/>
    <property type="match status" value="1"/>
</dbReference>
<dbReference type="CDD" id="cd04301">
    <property type="entry name" value="NAT_SF"/>
    <property type="match status" value="1"/>
</dbReference>
<organism evidence="4 5">
    <name type="scientific">Deinococcus petrolearius</name>
    <dbReference type="NCBI Taxonomy" id="1751295"/>
    <lineage>
        <taxon>Bacteria</taxon>
        <taxon>Thermotogati</taxon>
        <taxon>Deinococcota</taxon>
        <taxon>Deinococci</taxon>
        <taxon>Deinococcales</taxon>
        <taxon>Deinococcaceae</taxon>
        <taxon>Deinococcus</taxon>
    </lineage>
</organism>
<evidence type="ECO:0000259" key="3">
    <source>
        <dbReference type="PROSITE" id="PS51186"/>
    </source>
</evidence>
<dbReference type="Pfam" id="PF00583">
    <property type="entry name" value="Acetyltransf_1"/>
    <property type="match status" value="1"/>
</dbReference>
<keyword evidence="2 4" id="KW-0012">Acyltransferase</keyword>
<evidence type="ECO:0000313" key="5">
    <source>
        <dbReference type="Proteomes" id="UP001595979"/>
    </source>
</evidence>
<name>A0ABW1DL54_9DEIO</name>
<protein>
    <submittedName>
        <fullName evidence="4">GNAT family N-acetyltransferase</fullName>
        <ecNumber evidence="4">2.3.-.-</ecNumber>
    </submittedName>
</protein>
<dbReference type="InterPro" id="IPR000182">
    <property type="entry name" value="GNAT_dom"/>
</dbReference>
<dbReference type="InterPro" id="IPR050832">
    <property type="entry name" value="Bact_Acetyltransf"/>
</dbReference>
<dbReference type="InterPro" id="IPR016181">
    <property type="entry name" value="Acyl_CoA_acyltransferase"/>
</dbReference>
<sequence length="142" mass="14784">MALLVSPPLTPDLGALLARAMFPDPERVRRELAAYRSGAGGQVFAWEVGGEVVSAAGLRLEAEGRNAEVRHLGTAPAHTGRGHGRALLSAAAGVLGVRTLWAETDDGAVGFYRRAGFAVSAAPSPWGVNRYLCRLTLAPAAP</sequence>
<dbReference type="GO" id="GO:0016746">
    <property type="term" value="F:acyltransferase activity"/>
    <property type="evidence" value="ECO:0007669"/>
    <property type="project" value="UniProtKB-KW"/>
</dbReference>
<dbReference type="Proteomes" id="UP001595979">
    <property type="component" value="Unassembled WGS sequence"/>
</dbReference>
<dbReference type="PROSITE" id="PS51186">
    <property type="entry name" value="GNAT"/>
    <property type="match status" value="1"/>
</dbReference>
<keyword evidence="1 4" id="KW-0808">Transferase</keyword>
<dbReference type="SUPFAM" id="SSF55729">
    <property type="entry name" value="Acyl-CoA N-acyltransferases (Nat)"/>
    <property type="match status" value="1"/>
</dbReference>
<evidence type="ECO:0000256" key="2">
    <source>
        <dbReference type="ARBA" id="ARBA00023315"/>
    </source>
</evidence>
<proteinExistence type="predicted"/>
<dbReference type="EMBL" id="JBHSOH010000013">
    <property type="protein sequence ID" value="MFC5849015.1"/>
    <property type="molecule type" value="Genomic_DNA"/>
</dbReference>
<dbReference type="Gene3D" id="3.40.630.30">
    <property type="match status" value="1"/>
</dbReference>
<gene>
    <name evidence="4" type="ORF">ACFPQ6_11905</name>
</gene>
<reference evidence="5" key="1">
    <citation type="journal article" date="2019" name="Int. J. Syst. Evol. Microbiol.">
        <title>The Global Catalogue of Microorganisms (GCM) 10K type strain sequencing project: providing services to taxonomists for standard genome sequencing and annotation.</title>
        <authorList>
            <consortium name="The Broad Institute Genomics Platform"/>
            <consortium name="The Broad Institute Genome Sequencing Center for Infectious Disease"/>
            <person name="Wu L."/>
            <person name="Ma J."/>
        </authorList>
    </citation>
    <scope>NUCLEOTIDE SEQUENCE [LARGE SCALE GENOMIC DNA]</scope>
    <source>
        <strain evidence="5">CGMCC 1.15053</strain>
    </source>
</reference>
<dbReference type="EC" id="2.3.-.-" evidence="4"/>